<proteinExistence type="predicted"/>
<dbReference type="AlphaFoldDB" id="A0A652YTJ3"/>
<evidence type="ECO:0000313" key="1">
    <source>
        <dbReference type="EMBL" id="TYQ06392.1"/>
    </source>
</evidence>
<organism evidence="1">
    <name type="scientific">Nocardia globerula</name>
    <dbReference type="NCBI Taxonomy" id="1818"/>
    <lineage>
        <taxon>Bacteria</taxon>
        <taxon>Bacillati</taxon>
        <taxon>Actinomycetota</taxon>
        <taxon>Actinomycetes</taxon>
        <taxon>Mycobacteriales</taxon>
        <taxon>Nocardiaceae</taxon>
        <taxon>Nocardia</taxon>
    </lineage>
</organism>
<dbReference type="EMBL" id="VNIQ01000002">
    <property type="protein sequence ID" value="TYQ06392.1"/>
    <property type="molecule type" value="Genomic_DNA"/>
</dbReference>
<protein>
    <submittedName>
        <fullName evidence="1">Uncharacterized protein</fullName>
    </submittedName>
</protein>
<sequence>MSHPAFDEIINSSRWDAKSSRKIRPKLVSALPYGGP</sequence>
<name>A0A652YTJ3_NOCGL</name>
<accession>A0A652YTJ3</accession>
<comment type="caution">
    <text evidence="1">The sequence shown here is derived from an EMBL/GenBank/DDBJ whole genome shotgun (WGS) entry which is preliminary data.</text>
</comment>
<gene>
    <name evidence="1" type="ORF">FNL38_102527</name>
</gene>
<reference evidence="1" key="1">
    <citation type="submission" date="2019-07" db="EMBL/GenBank/DDBJ databases">
        <title>Genomic Encyclopedia of Type Strains, Phase IV (KMG-IV): sequencing the most valuable type-strain genomes for metagenomic binning, comparative biology and taxonomic classification.</title>
        <authorList>
            <person name="Goeker M."/>
        </authorList>
    </citation>
    <scope>NUCLEOTIDE SEQUENCE</scope>
    <source>
        <strain evidence="1">DSM 44596</strain>
    </source>
</reference>